<dbReference type="Proteomes" id="UP001432027">
    <property type="component" value="Unassembled WGS sequence"/>
</dbReference>
<feature type="transmembrane region" description="Helical" evidence="1">
    <location>
        <begin position="81"/>
        <end position="102"/>
    </location>
</feature>
<keyword evidence="1" id="KW-1133">Transmembrane helix</keyword>
<keyword evidence="1" id="KW-0812">Transmembrane</keyword>
<keyword evidence="3" id="KW-1185">Reference proteome</keyword>
<feature type="transmembrane region" description="Helical" evidence="1">
    <location>
        <begin position="259"/>
        <end position="279"/>
    </location>
</feature>
<dbReference type="PANTHER" id="PTHR34492">
    <property type="entry name" value="GUSTATORY RECEPTOR FAMILY"/>
    <property type="match status" value="1"/>
</dbReference>
<feature type="transmembrane region" description="Helical" evidence="1">
    <location>
        <begin position="56"/>
        <end position="75"/>
    </location>
</feature>
<evidence type="ECO:0000313" key="3">
    <source>
        <dbReference type="Proteomes" id="UP001432027"/>
    </source>
</evidence>
<feature type="transmembrane region" description="Helical" evidence="1">
    <location>
        <begin position="291"/>
        <end position="311"/>
    </location>
</feature>
<protein>
    <recommendedName>
        <fullName evidence="4">G protein-coupled receptor</fullName>
    </recommendedName>
</protein>
<evidence type="ECO:0000313" key="2">
    <source>
        <dbReference type="EMBL" id="GMT03185.1"/>
    </source>
</evidence>
<keyword evidence="1" id="KW-0472">Membrane</keyword>
<feature type="transmembrane region" description="Helical" evidence="1">
    <location>
        <begin position="138"/>
        <end position="159"/>
    </location>
</feature>
<sequence length="348" mass="39885">MSRKYLSSMLSIVLLDEDSPLECYYNRICTIGKCMGLNFDSSNLIKRTISHLISNYMIIIVLYFVGAVGYSLLFVDSMPHVAVSITIFIIYLQAVISMIFLIQWVKQGNIHKFINLLKEPQNGEGVNRYRKSLLLQMMAAFSMTILVLLYISSTFAVYFSGKNVTAIDREIINSFGNRDSYIIPLIAQEYALFAWNLSILIYVFCVEVTFYEIRYFNRSIRTMNGITEESLCAQISTAIMKYSDIALAIRSLDKIFKRYPFMMIACTIPSLLFCLYVVFSRLNSDKEEKVLMIPALLYLLYSFFSLTAVPAKLHDEITKTKSAFYENTHLVPLSIISVQCSRCILFSS</sequence>
<name>A0AAV5U8J5_9BILA</name>
<dbReference type="PANTHER" id="PTHR34492:SF2">
    <property type="entry name" value="G PROTEIN-COUPLED RECEPTOR"/>
    <property type="match status" value="1"/>
</dbReference>
<dbReference type="AlphaFoldDB" id="A0AAV5U8J5"/>
<feature type="transmembrane region" description="Helical" evidence="1">
    <location>
        <begin position="190"/>
        <end position="211"/>
    </location>
</feature>
<reference evidence="2" key="1">
    <citation type="submission" date="2023-10" db="EMBL/GenBank/DDBJ databases">
        <title>Genome assembly of Pristionchus species.</title>
        <authorList>
            <person name="Yoshida K."/>
            <person name="Sommer R.J."/>
        </authorList>
    </citation>
    <scope>NUCLEOTIDE SEQUENCE</scope>
    <source>
        <strain evidence="2">RS0144</strain>
    </source>
</reference>
<dbReference type="EMBL" id="BTSX01000006">
    <property type="protein sequence ID" value="GMT03185.1"/>
    <property type="molecule type" value="Genomic_DNA"/>
</dbReference>
<evidence type="ECO:0008006" key="4">
    <source>
        <dbReference type="Google" id="ProtNLM"/>
    </source>
</evidence>
<accession>A0AAV5U8J5</accession>
<proteinExistence type="predicted"/>
<comment type="caution">
    <text evidence="2">The sequence shown here is derived from an EMBL/GenBank/DDBJ whole genome shotgun (WGS) entry which is preliminary data.</text>
</comment>
<gene>
    <name evidence="2" type="ORF">PENTCL1PPCAC_25359</name>
</gene>
<organism evidence="2 3">
    <name type="scientific">Pristionchus entomophagus</name>
    <dbReference type="NCBI Taxonomy" id="358040"/>
    <lineage>
        <taxon>Eukaryota</taxon>
        <taxon>Metazoa</taxon>
        <taxon>Ecdysozoa</taxon>
        <taxon>Nematoda</taxon>
        <taxon>Chromadorea</taxon>
        <taxon>Rhabditida</taxon>
        <taxon>Rhabditina</taxon>
        <taxon>Diplogasteromorpha</taxon>
        <taxon>Diplogasteroidea</taxon>
        <taxon>Neodiplogasteridae</taxon>
        <taxon>Pristionchus</taxon>
    </lineage>
</organism>
<evidence type="ECO:0000256" key="1">
    <source>
        <dbReference type="SAM" id="Phobius"/>
    </source>
</evidence>